<dbReference type="RefSeq" id="WP_182802273.1">
    <property type="nucleotide sequence ID" value="NZ_CP060007.1"/>
</dbReference>
<evidence type="ECO:0000313" key="4">
    <source>
        <dbReference type="Proteomes" id="UP000515344"/>
    </source>
</evidence>
<proteinExistence type="predicted"/>
<evidence type="ECO:0000256" key="1">
    <source>
        <dbReference type="ARBA" id="ARBA00023002"/>
    </source>
</evidence>
<dbReference type="InterPro" id="IPR028939">
    <property type="entry name" value="P5C_Rdtase_cat_N"/>
</dbReference>
<dbReference type="EMBL" id="CP060007">
    <property type="protein sequence ID" value="QNA44011.1"/>
    <property type="molecule type" value="Genomic_DNA"/>
</dbReference>
<accession>A0A7G5XEV8</accession>
<keyword evidence="1" id="KW-0560">Oxidoreductase</keyword>
<dbReference type="InterPro" id="IPR051267">
    <property type="entry name" value="STEAP_metalloreductase"/>
</dbReference>
<dbReference type="Gene3D" id="3.40.50.720">
    <property type="entry name" value="NAD(P)-binding Rossmann-like Domain"/>
    <property type="match status" value="1"/>
</dbReference>
<dbReference type="GO" id="GO:0016491">
    <property type="term" value="F:oxidoreductase activity"/>
    <property type="evidence" value="ECO:0007669"/>
    <property type="project" value="UniProtKB-KW"/>
</dbReference>
<organism evidence="3 4">
    <name type="scientific">Lacibacter sediminis</name>
    <dbReference type="NCBI Taxonomy" id="2760713"/>
    <lineage>
        <taxon>Bacteria</taxon>
        <taxon>Pseudomonadati</taxon>
        <taxon>Bacteroidota</taxon>
        <taxon>Chitinophagia</taxon>
        <taxon>Chitinophagales</taxon>
        <taxon>Chitinophagaceae</taxon>
        <taxon>Lacibacter</taxon>
    </lineage>
</organism>
<dbReference type="Pfam" id="PF03807">
    <property type="entry name" value="F420_oxidored"/>
    <property type="match status" value="1"/>
</dbReference>
<dbReference type="PANTHER" id="PTHR14239">
    <property type="entry name" value="DUDULIN-RELATED"/>
    <property type="match status" value="1"/>
</dbReference>
<dbReference type="InterPro" id="IPR036291">
    <property type="entry name" value="NAD(P)-bd_dom_sf"/>
</dbReference>
<dbReference type="AlphaFoldDB" id="A0A7G5XEV8"/>
<reference evidence="4" key="1">
    <citation type="submission" date="2020-08" db="EMBL/GenBank/DDBJ databases">
        <title>Lacibacter sp. S13-6-6 genome sequencing.</title>
        <authorList>
            <person name="Jin L."/>
        </authorList>
    </citation>
    <scope>NUCLEOTIDE SEQUENCE [LARGE SCALE GENOMIC DNA]</scope>
    <source>
        <strain evidence="4">S13-6-6</strain>
    </source>
</reference>
<gene>
    <name evidence="3" type="ORF">H4075_18335</name>
</gene>
<feature type="domain" description="Pyrroline-5-carboxylate reductase catalytic N-terminal" evidence="2">
    <location>
        <begin position="2"/>
        <end position="96"/>
    </location>
</feature>
<dbReference type="Proteomes" id="UP000515344">
    <property type="component" value="Chromosome"/>
</dbReference>
<sequence length="220" mass="23901">MKIGILGTGAVGQTIGTALINKGHEVLLGSRTATNQKALAWTAQNGSNAKNGTFEDAAVFAELIFLCLNGTGAVDALQQAGSHNFSRKVVIDVTNPLDFSHGMPPSLLPEYSNSWSLGEEIQKQLEDARVVKALNTVTAKLMVNAALVNDANHNLFICGNDIDAKNKVKHLLAENFNWKPENILDLGDMKYARMTEGIVPFWVSVMQQQGTAMFNYLVVR</sequence>
<protein>
    <submittedName>
        <fullName evidence="3">NAD(P)-binding domain-containing protein</fullName>
    </submittedName>
</protein>
<dbReference type="KEGG" id="lacs:H4075_18335"/>
<evidence type="ECO:0000259" key="2">
    <source>
        <dbReference type="Pfam" id="PF03807"/>
    </source>
</evidence>
<keyword evidence="4" id="KW-1185">Reference proteome</keyword>
<name>A0A7G5XEV8_9BACT</name>
<dbReference type="SUPFAM" id="SSF51735">
    <property type="entry name" value="NAD(P)-binding Rossmann-fold domains"/>
    <property type="match status" value="1"/>
</dbReference>
<dbReference type="PANTHER" id="PTHR14239:SF10">
    <property type="entry name" value="REDUCTASE"/>
    <property type="match status" value="1"/>
</dbReference>
<evidence type="ECO:0000313" key="3">
    <source>
        <dbReference type="EMBL" id="QNA44011.1"/>
    </source>
</evidence>